<organism evidence="1 2">
    <name type="scientific">Anabaena azotica FACHB-119</name>
    <dbReference type="NCBI Taxonomy" id="947527"/>
    <lineage>
        <taxon>Bacteria</taxon>
        <taxon>Bacillati</taxon>
        <taxon>Cyanobacteriota</taxon>
        <taxon>Cyanophyceae</taxon>
        <taxon>Nostocales</taxon>
        <taxon>Nostocaceae</taxon>
        <taxon>Anabaena</taxon>
        <taxon>Anabaena azotica</taxon>
    </lineage>
</organism>
<name>A0ABR8DFP2_9NOST</name>
<comment type="caution">
    <text evidence="1">The sequence shown here is derived from an EMBL/GenBank/DDBJ whole genome shotgun (WGS) entry which is preliminary data.</text>
</comment>
<reference evidence="1 2" key="1">
    <citation type="journal article" date="2020" name="ISME J.">
        <title>Comparative genomics reveals insights into cyanobacterial evolution and habitat adaptation.</title>
        <authorList>
            <person name="Chen M.Y."/>
            <person name="Teng W.K."/>
            <person name="Zhao L."/>
            <person name="Hu C.X."/>
            <person name="Zhou Y.K."/>
            <person name="Han B.P."/>
            <person name="Song L.R."/>
            <person name="Shu W.S."/>
        </authorList>
    </citation>
    <scope>NUCLEOTIDE SEQUENCE [LARGE SCALE GENOMIC DNA]</scope>
    <source>
        <strain evidence="1 2">FACHB-119</strain>
    </source>
</reference>
<gene>
    <name evidence="1" type="ORF">H6G83_33515</name>
</gene>
<dbReference type="RefSeq" id="WP_190480282.1">
    <property type="nucleotide sequence ID" value="NZ_JACJSG010000088.1"/>
</dbReference>
<evidence type="ECO:0000313" key="2">
    <source>
        <dbReference type="Proteomes" id="UP000661112"/>
    </source>
</evidence>
<protein>
    <submittedName>
        <fullName evidence="1">Uncharacterized protein</fullName>
    </submittedName>
</protein>
<dbReference type="Proteomes" id="UP000661112">
    <property type="component" value="Unassembled WGS sequence"/>
</dbReference>
<proteinExistence type="predicted"/>
<sequence>MSRPDYTEAFLRARKALRRGKCPSQEDIEHIYQQGWETHLGESERQLLEDCKKEYE</sequence>
<evidence type="ECO:0000313" key="1">
    <source>
        <dbReference type="EMBL" id="MBD2505459.1"/>
    </source>
</evidence>
<keyword evidence="2" id="KW-1185">Reference proteome</keyword>
<accession>A0ABR8DFP2</accession>
<dbReference type="EMBL" id="JACJSG010000088">
    <property type="protein sequence ID" value="MBD2505459.1"/>
    <property type="molecule type" value="Genomic_DNA"/>
</dbReference>